<gene>
    <name evidence="3" type="ORF">SEPMUDRAFT_113805</name>
</gene>
<dbReference type="RefSeq" id="XP_016765947.1">
    <property type="nucleotide sequence ID" value="XM_016901054.1"/>
</dbReference>
<dbReference type="AlphaFoldDB" id="N1QKP0"/>
<feature type="compositionally biased region" description="Polar residues" evidence="1">
    <location>
        <begin position="145"/>
        <end position="154"/>
    </location>
</feature>
<proteinExistence type="predicted"/>
<reference evidence="3 4" key="1">
    <citation type="journal article" date="2012" name="PLoS Pathog.">
        <title>Diverse lifestyles and strategies of plant pathogenesis encoded in the genomes of eighteen Dothideomycetes fungi.</title>
        <authorList>
            <person name="Ohm R.A."/>
            <person name="Feau N."/>
            <person name="Henrissat B."/>
            <person name="Schoch C.L."/>
            <person name="Horwitz B.A."/>
            <person name="Barry K.W."/>
            <person name="Condon B.J."/>
            <person name="Copeland A.C."/>
            <person name="Dhillon B."/>
            <person name="Glaser F."/>
            <person name="Hesse C.N."/>
            <person name="Kosti I."/>
            <person name="LaButti K."/>
            <person name="Lindquist E.A."/>
            <person name="Lucas S."/>
            <person name="Salamov A.A."/>
            <person name="Bradshaw R.E."/>
            <person name="Ciuffetti L."/>
            <person name="Hamelin R.C."/>
            <person name="Kema G.H.J."/>
            <person name="Lawrence C."/>
            <person name="Scott J.A."/>
            <person name="Spatafora J.W."/>
            <person name="Turgeon B.G."/>
            <person name="de Wit P.J.G.M."/>
            <person name="Zhong S."/>
            <person name="Goodwin S.B."/>
            <person name="Grigoriev I.V."/>
        </authorList>
    </citation>
    <scope>NUCLEOTIDE SEQUENCE [LARGE SCALE GENOMIC DNA]</scope>
    <source>
        <strain evidence="3 4">SO2202</strain>
    </source>
</reference>
<dbReference type="HOGENOM" id="CLU_407746_0_0_1"/>
<dbReference type="Proteomes" id="UP000016931">
    <property type="component" value="Unassembled WGS sequence"/>
</dbReference>
<feature type="compositionally biased region" description="Polar residues" evidence="1">
    <location>
        <begin position="196"/>
        <end position="216"/>
    </location>
</feature>
<protein>
    <recommendedName>
        <fullName evidence="2">DUF7587 domain-containing protein</fullName>
    </recommendedName>
</protein>
<evidence type="ECO:0000313" key="3">
    <source>
        <dbReference type="EMBL" id="EMF17826.1"/>
    </source>
</evidence>
<dbReference type="eggNOG" id="ENOG502SXGW">
    <property type="taxonomic scope" value="Eukaryota"/>
</dbReference>
<sequence>MARPTKGPSESNKKVWTWQMKYALYTLDSHHHLSAAQVTAVFKRIFEREVSEWVVTDERLQFLIKTHLYEGKTQRSRQWRDIYSTATKPEDIASRRVVEAMIQQTMSSMDKMPAVPAAATTTTATTTTTTTGTTGIAHSSRHPNSRSPYNTSAAPKTPVPAPLSKQAPIGSWDPALTDDDDDIIAVAPSPKRRRITSTIQHHPSADLSRQSRSVRTPQKRVKRPSVPKVGFLQAHGTLIQWPRDKIEKAKHDLPEVPEVEAHPPQNGLLFRYYREDTIGSELRNSRNGFVARKFEFAKVDFNQPPPLCNQLDWVDVFYHIDRSGKKIDWPSVFVSTSNSLLWTLQKALKELNKNPGSIRISVIDAYVLDRKSVYHVLPYHRRLQLKGEFTDGSWRYPGTHEFLVYKRIPGKAVIHTFDLNELLHFVQYNQDAYDPVIERILRRERLDQSGDLKSDIYKKLVDDAIPLCPTIVSGIAKLTAFAGIKSYAPISQISAFVAEIIKGWGLKLHHRSASKWSELATTYSTALFQYSAQPRVNLREEICIKRAFLEGVFWGSSKHFNPRHCPEHVQSTYRSAKKIGLEDPGKMLMDEVSAMQMALMWYEKTLQRRLPGGHRSQLLLLEEEEEEQKGSSVVSDEGFAEDEDENHENVNVNENENEDDDGDGDGDSDDGETFVADKFFIGRRDAGAGAGAGHVPTTTTKAPPTRAGGHDDDDRIIYMYGSD</sequence>
<dbReference type="OrthoDB" id="5397734at2759"/>
<name>N1QKP0_SPHMS</name>
<dbReference type="OMA" id="INRNEVP"/>
<keyword evidence="4" id="KW-1185">Reference proteome</keyword>
<feature type="region of interest" description="Disordered" evidence="1">
    <location>
        <begin position="190"/>
        <end position="224"/>
    </location>
</feature>
<evidence type="ECO:0000256" key="1">
    <source>
        <dbReference type="SAM" id="MobiDB-lite"/>
    </source>
</evidence>
<accession>N1QKP0</accession>
<feature type="compositionally biased region" description="Low complexity" evidence="1">
    <location>
        <begin position="119"/>
        <end position="135"/>
    </location>
</feature>
<feature type="region of interest" description="Disordered" evidence="1">
    <location>
        <begin position="119"/>
        <end position="176"/>
    </location>
</feature>
<dbReference type="InterPro" id="IPR056009">
    <property type="entry name" value="DUF7587"/>
</dbReference>
<evidence type="ECO:0000259" key="2">
    <source>
        <dbReference type="Pfam" id="PF24494"/>
    </source>
</evidence>
<dbReference type="Pfam" id="PF24494">
    <property type="entry name" value="DUF7587"/>
    <property type="match status" value="1"/>
</dbReference>
<organism evidence="3 4">
    <name type="scientific">Sphaerulina musiva (strain SO2202)</name>
    <name type="common">Poplar stem canker fungus</name>
    <name type="synonym">Septoria musiva</name>
    <dbReference type="NCBI Taxonomy" id="692275"/>
    <lineage>
        <taxon>Eukaryota</taxon>
        <taxon>Fungi</taxon>
        <taxon>Dikarya</taxon>
        <taxon>Ascomycota</taxon>
        <taxon>Pezizomycotina</taxon>
        <taxon>Dothideomycetes</taxon>
        <taxon>Dothideomycetidae</taxon>
        <taxon>Mycosphaerellales</taxon>
        <taxon>Mycosphaerellaceae</taxon>
        <taxon>Sphaerulina</taxon>
    </lineage>
</organism>
<feature type="compositionally biased region" description="Acidic residues" evidence="1">
    <location>
        <begin position="655"/>
        <end position="672"/>
    </location>
</feature>
<feature type="domain" description="DUF7587" evidence="2">
    <location>
        <begin position="266"/>
        <end position="422"/>
    </location>
</feature>
<dbReference type="EMBL" id="KB456260">
    <property type="protein sequence ID" value="EMF17826.1"/>
    <property type="molecule type" value="Genomic_DNA"/>
</dbReference>
<feature type="compositionally biased region" description="Low complexity" evidence="1">
    <location>
        <begin position="696"/>
        <end position="705"/>
    </location>
</feature>
<dbReference type="GeneID" id="27898191"/>
<evidence type="ECO:0000313" key="4">
    <source>
        <dbReference type="Proteomes" id="UP000016931"/>
    </source>
</evidence>
<feature type="region of interest" description="Disordered" evidence="1">
    <location>
        <begin position="621"/>
        <end position="713"/>
    </location>
</feature>